<dbReference type="STRING" id="3775.A0A1Q3D7W1"/>
<dbReference type="FunCoup" id="A0A1Q3D7W1">
    <property type="interactions" value="1005"/>
</dbReference>
<organism evidence="3 4">
    <name type="scientific">Cephalotus follicularis</name>
    <name type="common">Albany pitcher plant</name>
    <dbReference type="NCBI Taxonomy" id="3775"/>
    <lineage>
        <taxon>Eukaryota</taxon>
        <taxon>Viridiplantae</taxon>
        <taxon>Streptophyta</taxon>
        <taxon>Embryophyta</taxon>
        <taxon>Tracheophyta</taxon>
        <taxon>Spermatophyta</taxon>
        <taxon>Magnoliopsida</taxon>
        <taxon>eudicotyledons</taxon>
        <taxon>Gunneridae</taxon>
        <taxon>Pentapetalae</taxon>
        <taxon>rosids</taxon>
        <taxon>fabids</taxon>
        <taxon>Oxalidales</taxon>
        <taxon>Cephalotaceae</taxon>
        <taxon>Cephalotus</taxon>
    </lineage>
</organism>
<keyword evidence="1" id="KW-1133">Transmembrane helix</keyword>
<dbReference type="Pfam" id="PF00485">
    <property type="entry name" value="PRK"/>
    <property type="match status" value="1"/>
</dbReference>
<gene>
    <name evidence="3" type="ORF">CFOL_v3_32009</name>
</gene>
<name>A0A1Q3D7W1_CEPFO</name>
<proteinExistence type="predicted"/>
<dbReference type="OrthoDB" id="738517at2759"/>
<dbReference type="InParanoid" id="A0A1Q3D7W1"/>
<dbReference type="InterPro" id="IPR006083">
    <property type="entry name" value="PRK/URK"/>
</dbReference>
<dbReference type="Proteomes" id="UP000187406">
    <property type="component" value="Unassembled WGS sequence"/>
</dbReference>
<feature type="domain" description="Phosphoribulokinase/uridine kinase" evidence="2">
    <location>
        <begin position="201"/>
        <end position="368"/>
    </location>
</feature>
<dbReference type="GO" id="GO:0005524">
    <property type="term" value="F:ATP binding"/>
    <property type="evidence" value="ECO:0007669"/>
    <property type="project" value="InterPro"/>
</dbReference>
<accession>A0A1Q3D7W1</accession>
<dbReference type="PRINTS" id="PR00988">
    <property type="entry name" value="URIDINKINASE"/>
</dbReference>
<dbReference type="AlphaFoldDB" id="A0A1Q3D7W1"/>
<dbReference type="Gene3D" id="2.40.320.10">
    <property type="entry name" value="Hypothetical Protein Pfu-838710-001"/>
    <property type="match status" value="1"/>
</dbReference>
<dbReference type="SUPFAM" id="SSF55154">
    <property type="entry name" value="CYTH-like phosphatases"/>
    <property type="match status" value="1"/>
</dbReference>
<dbReference type="InterPro" id="IPR033469">
    <property type="entry name" value="CYTH-like_dom_sf"/>
</dbReference>
<comment type="caution">
    <text evidence="3">The sequence shown here is derived from an EMBL/GenBank/DDBJ whole genome shotgun (WGS) entry which is preliminary data.</text>
</comment>
<evidence type="ECO:0000259" key="2">
    <source>
        <dbReference type="Pfam" id="PF00485"/>
    </source>
</evidence>
<sequence>MTLGGLLALGYTVVVSYKRASTSYILGNISVSLETIDTLDETFMVLRGMDRKTVGAEALRMNISRPWITKSYLEMILERKGVPRLNTPPLLGNTSTVSNQERVIAAPRPIRTTPNLVTRLEDLSQPWTRSPTKSKMEPVVATWHFITSDPAHTDSSVIDSSSFRHTMKLAPMPESYDLDRGLLLAVQAIQALLENKCLPVIVGIGGPSGSGKTSMAHKMANIVGCEVVSLESYFKSEQVKDYKYDDFSSLDLPLLSKNIFDIRNGRRTKVPIFDLETGARSGFKELEVSEDCGVIIFEGVYALHPEIRQSLDLWIAVVGGVHSHLISRVQRDKSRVGCFMSQNEIVMTVFPMFQQHIEPHLVHAHLKIRNDFDPVLSPESSLFVLKSNKQVAYEDILKILDRAKFCSSAQNFIDIYVRLPGNPTNGQLAESDCIRVRICEGRFALLIREPIREGNFIIQPKVDFDISISTVAGLLNLGYQAVAYIEASAFIYQDGKILIEVDHLRDIPGPYLQIKGVNKEAVEAAGSTLKLDGSYTTKSYLQIILERLPAVERSNSGIHSQQAARLQELVDIIQSQGGSPASESSSRGVSPMEGMIEDMQSRIKRLERWQTINTVLWTFLMSALVGYSLYQRRRQ</sequence>
<evidence type="ECO:0000313" key="4">
    <source>
        <dbReference type="Proteomes" id="UP000187406"/>
    </source>
</evidence>
<keyword evidence="1" id="KW-0812">Transmembrane</keyword>
<feature type="transmembrane region" description="Helical" evidence="1">
    <location>
        <begin position="609"/>
        <end position="630"/>
    </location>
</feature>
<dbReference type="Gene3D" id="3.40.50.300">
    <property type="entry name" value="P-loop containing nucleotide triphosphate hydrolases"/>
    <property type="match status" value="1"/>
</dbReference>
<keyword evidence="4" id="KW-1185">Reference proteome</keyword>
<reference evidence="4" key="1">
    <citation type="submission" date="2016-04" db="EMBL/GenBank/DDBJ databases">
        <title>Cephalotus genome sequencing.</title>
        <authorList>
            <person name="Fukushima K."/>
            <person name="Hasebe M."/>
            <person name="Fang X."/>
        </authorList>
    </citation>
    <scope>NUCLEOTIDE SEQUENCE [LARGE SCALE GENOMIC DNA]</scope>
    <source>
        <strain evidence="4">cv. St1</strain>
    </source>
</reference>
<dbReference type="SUPFAM" id="SSF52540">
    <property type="entry name" value="P-loop containing nucleoside triphosphate hydrolases"/>
    <property type="match status" value="1"/>
</dbReference>
<dbReference type="PANTHER" id="PTHR10285">
    <property type="entry name" value="URIDINE KINASE"/>
    <property type="match status" value="1"/>
</dbReference>
<dbReference type="GO" id="GO:0016301">
    <property type="term" value="F:kinase activity"/>
    <property type="evidence" value="ECO:0007669"/>
    <property type="project" value="InterPro"/>
</dbReference>
<evidence type="ECO:0000313" key="3">
    <source>
        <dbReference type="EMBL" id="GAV88587.1"/>
    </source>
</evidence>
<evidence type="ECO:0000256" key="1">
    <source>
        <dbReference type="SAM" id="Phobius"/>
    </source>
</evidence>
<keyword evidence="1" id="KW-0472">Membrane</keyword>
<protein>
    <submittedName>
        <fullName evidence="3">PRK domain-containing protein</fullName>
    </submittedName>
</protein>
<dbReference type="EMBL" id="BDDD01004968">
    <property type="protein sequence ID" value="GAV88587.1"/>
    <property type="molecule type" value="Genomic_DNA"/>
</dbReference>
<dbReference type="InterPro" id="IPR027417">
    <property type="entry name" value="P-loop_NTPase"/>
</dbReference>
<dbReference type="CDD" id="cd02028">
    <property type="entry name" value="UMPK_like"/>
    <property type="match status" value="1"/>
</dbReference>